<sequence length="185" mass="21239">MVSANHEIHFSLIDQCREGDRKAQYELYKLYSKAMLNTAFRIVGEKQAAEDVVQDSFIKAFNNLYAFEGRSRFGAWLKRIVVNESLQVLKKSKIEFVGDEQIGDKPDYESEEGYLSEVDVESVKKCLEKLPDGFRVVLSLYLMEGYDHNEIGEILGISPNTSKTQYMRGKKKLKESILNHQSDGR</sequence>
<evidence type="ECO:0000256" key="4">
    <source>
        <dbReference type="ARBA" id="ARBA00023125"/>
    </source>
</evidence>
<evidence type="ECO:0000259" key="7">
    <source>
        <dbReference type="Pfam" id="PF04542"/>
    </source>
</evidence>
<keyword evidence="4 6" id="KW-0238">DNA-binding</keyword>
<evidence type="ECO:0000313" key="9">
    <source>
        <dbReference type="EMBL" id="QCK16024.1"/>
    </source>
</evidence>
<feature type="domain" description="RNA polymerase sigma-70 region 2" evidence="7">
    <location>
        <begin position="27"/>
        <end position="92"/>
    </location>
</feature>
<keyword evidence="3 6" id="KW-0731">Sigma factor</keyword>
<keyword evidence="2 6" id="KW-0805">Transcription regulation</keyword>
<dbReference type="PANTHER" id="PTHR43133:SF8">
    <property type="entry name" value="RNA POLYMERASE SIGMA FACTOR HI_1459-RELATED"/>
    <property type="match status" value="1"/>
</dbReference>
<protein>
    <recommendedName>
        <fullName evidence="6">RNA polymerase sigma factor</fullName>
    </recommendedName>
</protein>
<dbReference type="Pfam" id="PF08281">
    <property type="entry name" value="Sigma70_r4_2"/>
    <property type="match status" value="1"/>
</dbReference>
<dbReference type="InterPro" id="IPR013324">
    <property type="entry name" value="RNA_pol_sigma_r3/r4-like"/>
</dbReference>
<dbReference type="InterPro" id="IPR013325">
    <property type="entry name" value="RNA_pol_sigma_r2"/>
</dbReference>
<evidence type="ECO:0000256" key="1">
    <source>
        <dbReference type="ARBA" id="ARBA00010641"/>
    </source>
</evidence>
<dbReference type="AlphaFoldDB" id="A0A4D7K5C0"/>
<proteinExistence type="inferred from homology"/>
<reference evidence="9 10" key="1">
    <citation type="submission" date="2018-04" db="EMBL/GenBank/DDBJ databases">
        <title>Complete genome uncultured novel isolate.</title>
        <authorList>
            <person name="Merlino G."/>
        </authorList>
    </citation>
    <scope>NUCLEOTIDE SEQUENCE [LARGE SCALE GENOMIC DNA]</scope>
    <source>
        <strain evidence="10">R1DC9</strain>
    </source>
</reference>
<dbReference type="GO" id="GO:0006352">
    <property type="term" value="P:DNA-templated transcription initiation"/>
    <property type="evidence" value="ECO:0007669"/>
    <property type="project" value="InterPro"/>
</dbReference>
<dbReference type="InterPro" id="IPR036388">
    <property type="entry name" value="WH-like_DNA-bd_sf"/>
</dbReference>
<dbReference type="InterPro" id="IPR000838">
    <property type="entry name" value="RNA_pol_sigma70_ECF_CS"/>
</dbReference>
<dbReference type="InterPro" id="IPR007627">
    <property type="entry name" value="RNA_pol_sigma70_r2"/>
</dbReference>
<evidence type="ECO:0000256" key="6">
    <source>
        <dbReference type="RuleBase" id="RU000716"/>
    </source>
</evidence>
<evidence type="ECO:0000259" key="8">
    <source>
        <dbReference type="Pfam" id="PF08281"/>
    </source>
</evidence>
<dbReference type="SUPFAM" id="SSF88659">
    <property type="entry name" value="Sigma3 and sigma4 domains of RNA polymerase sigma factors"/>
    <property type="match status" value="1"/>
</dbReference>
<dbReference type="NCBIfam" id="TIGR02937">
    <property type="entry name" value="sigma70-ECF"/>
    <property type="match status" value="1"/>
</dbReference>
<feature type="domain" description="RNA polymerase sigma factor 70 region 4 type 2" evidence="8">
    <location>
        <begin position="122"/>
        <end position="173"/>
    </location>
</feature>
<dbReference type="KEGG" id="fpf:DCC35_15395"/>
<dbReference type="Gene3D" id="1.10.1740.10">
    <property type="match status" value="1"/>
</dbReference>
<dbReference type="RefSeq" id="WP_137091623.1">
    <property type="nucleotide sequence ID" value="NZ_CP028923.1"/>
</dbReference>
<organism evidence="9 10">
    <name type="scientific">Mangrovivirga cuniculi</name>
    <dbReference type="NCBI Taxonomy" id="2715131"/>
    <lineage>
        <taxon>Bacteria</taxon>
        <taxon>Pseudomonadati</taxon>
        <taxon>Bacteroidota</taxon>
        <taxon>Cytophagia</taxon>
        <taxon>Cytophagales</taxon>
        <taxon>Mangrovivirgaceae</taxon>
        <taxon>Mangrovivirga</taxon>
    </lineage>
</organism>
<dbReference type="SUPFAM" id="SSF88946">
    <property type="entry name" value="Sigma2 domain of RNA polymerase sigma factors"/>
    <property type="match status" value="1"/>
</dbReference>
<keyword evidence="10" id="KW-1185">Reference proteome</keyword>
<dbReference type="InterPro" id="IPR014284">
    <property type="entry name" value="RNA_pol_sigma-70_dom"/>
</dbReference>
<dbReference type="PROSITE" id="PS01063">
    <property type="entry name" value="SIGMA70_ECF"/>
    <property type="match status" value="1"/>
</dbReference>
<evidence type="ECO:0000313" key="10">
    <source>
        <dbReference type="Proteomes" id="UP000298616"/>
    </source>
</evidence>
<evidence type="ECO:0000256" key="5">
    <source>
        <dbReference type="ARBA" id="ARBA00023163"/>
    </source>
</evidence>
<name>A0A4D7K5C0_9BACT</name>
<dbReference type="GO" id="GO:0003677">
    <property type="term" value="F:DNA binding"/>
    <property type="evidence" value="ECO:0007669"/>
    <property type="project" value="UniProtKB-KW"/>
</dbReference>
<dbReference type="GO" id="GO:0016987">
    <property type="term" value="F:sigma factor activity"/>
    <property type="evidence" value="ECO:0007669"/>
    <property type="project" value="UniProtKB-KW"/>
</dbReference>
<comment type="similarity">
    <text evidence="1 6">Belongs to the sigma-70 factor family. ECF subfamily.</text>
</comment>
<dbReference type="Gene3D" id="1.10.10.10">
    <property type="entry name" value="Winged helix-like DNA-binding domain superfamily/Winged helix DNA-binding domain"/>
    <property type="match status" value="1"/>
</dbReference>
<dbReference type="OrthoDB" id="1493925at2"/>
<dbReference type="InterPro" id="IPR013249">
    <property type="entry name" value="RNA_pol_sigma70_r4_t2"/>
</dbReference>
<accession>A0A4D7K5C0</accession>
<gene>
    <name evidence="9" type="ORF">DCC35_15395</name>
</gene>
<dbReference type="Pfam" id="PF04542">
    <property type="entry name" value="Sigma70_r2"/>
    <property type="match status" value="1"/>
</dbReference>
<keyword evidence="5 6" id="KW-0804">Transcription</keyword>
<dbReference type="PANTHER" id="PTHR43133">
    <property type="entry name" value="RNA POLYMERASE ECF-TYPE SIGMA FACTO"/>
    <property type="match status" value="1"/>
</dbReference>
<evidence type="ECO:0000256" key="3">
    <source>
        <dbReference type="ARBA" id="ARBA00023082"/>
    </source>
</evidence>
<dbReference type="InterPro" id="IPR039425">
    <property type="entry name" value="RNA_pol_sigma-70-like"/>
</dbReference>
<evidence type="ECO:0000256" key="2">
    <source>
        <dbReference type="ARBA" id="ARBA00023015"/>
    </source>
</evidence>
<dbReference type="CDD" id="cd06171">
    <property type="entry name" value="Sigma70_r4"/>
    <property type="match status" value="1"/>
</dbReference>
<dbReference type="EMBL" id="CP028923">
    <property type="protein sequence ID" value="QCK16024.1"/>
    <property type="molecule type" value="Genomic_DNA"/>
</dbReference>
<dbReference type="Proteomes" id="UP000298616">
    <property type="component" value="Chromosome"/>
</dbReference>